<proteinExistence type="inferred from homology"/>
<comment type="similarity">
    <text evidence="2">Belongs to the RbfA family.</text>
</comment>
<dbReference type="PATRIC" id="fig|1605367.3.peg.983"/>
<dbReference type="PANTHER" id="PTHR33515">
    <property type="entry name" value="RIBOSOME-BINDING FACTOR A, CHLOROPLASTIC-RELATED"/>
    <property type="match status" value="1"/>
</dbReference>
<comment type="subcellular location">
    <subcellularLocation>
        <location evidence="2">Cytoplasm</location>
    </subcellularLocation>
</comment>
<keyword evidence="1 2" id="KW-0690">Ribosome biogenesis</keyword>
<comment type="function">
    <text evidence="2">One of several proteins that assist in the late maturation steps of the functional core of the 30S ribosomal subunit. Associates with free 30S ribosomal subunits (but not with 30S subunits that are part of 70S ribosomes or polysomes). Required for efficient processing of 16S rRNA. May interact with the 5'-terminal helix region of 16S rRNA.</text>
</comment>
<dbReference type="GO" id="GO:0043024">
    <property type="term" value="F:ribosomal small subunit binding"/>
    <property type="evidence" value="ECO:0007669"/>
    <property type="project" value="TreeGrafter"/>
</dbReference>
<gene>
    <name evidence="2" type="primary">rbfA</name>
    <name evidence="3" type="ORF">AFM12_17745</name>
</gene>
<comment type="caution">
    <text evidence="3">The sequence shown here is derived from an EMBL/GenBank/DDBJ whole genome shotgun (WGS) entry which is preliminary data.</text>
</comment>
<dbReference type="Gene3D" id="3.30.300.20">
    <property type="match status" value="1"/>
</dbReference>
<keyword evidence="4" id="KW-1185">Reference proteome</keyword>
<dbReference type="NCBIfam" id="TIGR00082">
    <property type="entry name" value="rbfA"/>
    <property type="match status" value="1"/>
</dbReference>
<keyword evidence="2" id="KW-0963">Cytoplasm</keyword>
<sequence>MENKRQKQVSRQIQKDLGEIFQKDFKLAFDNAFITITDVKVSPDLAIARVYLSFLMVDDKEALLEKIREQTKKIRGIFGHRVRNQFRIVPHFQFYLDDSAEYAQRMNELFDKLDIPSAPDADDEEDDTYTR</sequence>
<reference evidence="3 4" key="1">
    <citation type="submission" date="2015-07" db="EMBL/GenBank/DDBJ databases">
        <title>The draft genome sequence of Leadbetterella sp. JN14-9.</title>
        <authorList>
            <person name="Liu Y."/>
            <person name="Du J."/>
            <person name="Shao Z."/>
        </authorList>
    </citation>
    <scope>NUCLEOTIDE SEQUENCE [LARGE SCALE GENOMIC DNA]</scope>
    <source>
        <strain evidence="3 4">JN14-9</strain>
    </source>
</reference>
<evidence type="ECO:0000256" key="1">
    <source>
        <dbReference type="ARBA" id="ARBA00022517"/>
    </source>
</evidence>
<evidence type="ECO:0000256" key="2">
    <source>
        <dbReference type="HAMAP-Rule" id="MF_00003"/>
    </source>
</evidence>
<comment type="subunit">
    <text evidence="2">Monomer. Binds 30S ribosomal subunits, but not 50S ribosomal subunits or 70S ribosomes.</text>
</comment>
<protein>
    <recommendedName>
        <fullName evidence="2">Ribosome-binding factor A</fullName>
    </recommendedName>
</protein>
<organism evidence="3 4">
    <name type="scientific">Jiulongibacter sediminis</name>
    <dbReference type="NCBI Taxonomy" id="1605367"/>
    <lineage>
        <taxon>Bacteria</taxon>
        <taxon>Pseudomonadati</taxon>
        <taxon>Bacteroidota</taxon>
        <taxon>Cytophagia</taxon>
        <taxon>Cytophagales</taxon>
        <taxon>Leadbetterellaceae</taxon>
        <taxon>Jiulongibacter</taxon>
    </lineage>
</organism>
<dbReference type="OrthoDB" id="9811910at2"/>
<dbReference type="Pfam" id="PF02033">
    <property type="entry name" value="RBFA"/>
    <property type="match status" value="1"/>
</dbReference>
<dbReference type="Proteomes" id="UP000050454">
    <property type="component" value="Unassembled WGS sequence"/>
</dbReference>
<dbReference type="GO" id="GO:0030490">
    <property type="term" value="P:maturation of SSU-rRNA"/>
    <property type="evidence" value="ECO:0007669"/>
    <property type="project" value="UniProtKB-UniRule"/>
</dbReference>
<dbReference type="STRING" id="1605367.AFM12_17745"/>
<evidence type="ECO:0000313" key="3">
    <source>
        <dbReference type="EMBL" id="KPM47065.1"/>
    </source>
</evidence>
<dbReference type="GO" id="GO:0005829">
    <property type="term" value="C:cytosol"/>
    <property type="evidence" value="ECO:0007669"/>
    <property type="project" value="TreeGrafter"/>
</dbReference>
<dbReference type="InterPro" id="IPR000238">
    <property type="entry name" value="RbfA"/>
</dbReference>
<dbReference type="PANTHER" id="PTHR33515:SF1">
    <property type="entry name" value="RIBOSOME-BINDING FACTOR A, CHLOROPLASTIC-RELATED"/>
    <property type="match status" value="1"/>
</dbReference>
<accession>A0A0P7C175</accession>
<dbReference type="EMBL" id="LGTQ01000013">
    <property type="protein sequence ID" value="KPM47065.1"/>
    <property type="molecule type" value="Genomic_DNA"/>
</dbReference>
<name>A0A0P7C175_9BACT</name>
<dbReference type="InterPro" id="IPR023799">
    <property type="entry name" value="RbfA_dom_sf"/>
</dbReference>
<dbReference type="AlphaFoldDB" id="A0A0P7C175"/>
<dbReference type="HAMAP" id="MF_00003">
    <property type="entry name" value="RbfA"/>
    <property type="match status" value="1"/>
</dbReference>
<dbReference type="InterPro" id="IPR015946">
    <property type="entry name" value="KH_dom-like_a/b"/>
</dbReference>
<dbReference type="SUPFAM" id="SSF89919">
    <property type="entry name" value="Ribosome-binding factor A, RbfA"/>
    <property type="match status" value="1"/>
</dbReference>
<evidence type="ECO:0000313" key="4">
    <source>
        <dbReference type="Proteomes" id="UP000050454"/>
    </source>
</evidence>
<dbReference type="RefSeq" id="WP_055151170.1">
    <property type="nucleotide sequence ID" value="NZ_JXSZ01000013.1"/>
</dbReference>